<comment type="caution">
    <text evidence="3">The sequence shown here is derived from an EMBL/GenBank/DDBJ whole genome shotgun (WGS) entry which is preliminary data.</text>
</comment>
<feature type="region of interest" description="Disordered" evidence="2">
    <location>
        <begin position="1"/>
        <end position="20"/>
    </location>
</feature>
<evidence type="ECO:0000256" key="2">
    <source>
        <dbReference type="SAM" id="MobiDB-lite"/>
    </source>
</evidence>
<evidence type="ECO:0000313" key="3">
    <source>
        <dbReference type="EMBL" id="KAK7929168.1"/>
    </source>
</evidence>
<sequence>MIDTYRKVHHQKITEVKQQSEKELELLKSQIEENASQTSKMLTQISELQEEVSREKKLIHTLEEKSAPSLRTSDPPLLPKTQEEQGESGAVELTEQKTAASELEKKPVSDKDKYYQLYQWYDEERTRNHKLLSEQRQMKEDYESEILKLQQTIHSLQSEQQNCQEQMDTAERNRKEQIKTLEGTVKSYRAKIEQLENDNKKLKKEINHLDYELFKEQPAAALTVKQIVPQPRPLPPIKPRLRQTTIITKQTSDDS</sequence>
<gene>
    <name evidence="3" type="ORF">WMY93_005563</name>
</gene>
<dbReference type="AlphaFoldDB" id="A0AAW0PH51"/>
<keyword evidence="4" id="KW-1185">Reference proteome</keyword>
<dbReference type="Gene3D" id="1.20.5.1700">
    <property type="match status" value="1"/>
</dbReference>
<keyword evidence="1" id="KW-0175">Coiled coil</keyword>
<organism evidence="3 4">
    <name type="scientific">Mugilogobius chulae</name>
    <name type="common">yellowstripe goby</name>
    <dbReference type="NCBI Taxonomy" id="88201"/>
    <lineage>
        <taxon>Eukaryota</taxon>
        <taxon>Metazoa</taxon>
        <taxon>Chordata</taxon>
        <taxon>Craniata</taxon>
        <taxon>Vertebrata</taxon>
        <taxon>Euteleostomi</taxon>
        <taxon>Actinopterygii</taxon>
        <taxon>Neopterygii</taxon>
        <taxon>Teleostei</taxon>
        <taxon>Neoteleostei</taxon>
        <taxon>Acanthomorphata</taxon>
        <taxon>Gobiaria</taxon>
        <taxon>Gobiiformes</taxon>
        <taxon>Gobioidei</taxon>
        <taxon>Gobiidae</taxon>
        <taxon>Gobionellinae</taxon>
        <taxon>Mugilogobius</taxon>
    </lineage>
</organism>
<name>A0AAW0PH51_9GOBI</name>
<dbReference type="EMBL" id="JBBPFD010000004">
    <property type="protein sequence ID" value="KAK7929168.1"/>
    <property type="molecule type" value="Genomic_DNA"/>
</dbReference>
<feature type="coiled-coil region" evidence="1">
    <location>
        <begin position="132"/>
        <end position="212"/>
    </location>
</feature>
<reference evidence="4" key="1">
    <citation type="submission" date="2024-04" db="EMBL/GenBank/DDBJ databases">
        <title>Salinicola lusitanus LLJ914,a marine bacterium isolated from the Okinawa Trough.</title>
        <authorList>
            <person name="Li J."/>
        </authorList>
    </citation>
    <scope>NUCLEOTIDE SEQUENCE [LARGE SCALE GENOMIC DNA]</scope>
</reference>
<dbReference type="Proteomes" id="UP001460270">
    <property type="component" value="Unassembled WGS sequence"/>
</dbReference>
<feature type="region of interest" description="Disordered" evidence="2">
    <location>
        <begin position="60"/>
        <end position="107"/>
    </location>
</feature>
<protein>
    <submittedName>
        <fullName evidence="3">Uncharacterized protein</fullName>
    </submittedName>
</protein>
<proteinExistence type="predicted"/>
<evidence type="ECO:0000313" key="4">
    <source>
        <dbReference type="Proteomes" id="UP001460270"/>
    </source>
</evidence>
<dbReference type="SUPFAM" id="SSF46579">
    <property type="entry name" value="Prefoldin"/>
    <property type="match status" value="1"/>
</dbReference>
<evidence type="ECO:0000256" key="1">
    <source>
        <dbReference type="SAM" id="Coils"/>
    </source>
</evidence>
<accession>A0AAW0PH51</accession>